<feature type="transmembrane region" description="Helical" evidence="1">
    <location>
        <begin position="51"/>
        <end position="69"/>
    </location>
</feature>
<proteinExistence type="predicted"/>
<accession>A0ABW3MDK2</accession>
<sequence>MVTEVEQVDGRGRQQPRTLGANVYLLVSFFADVFWFATSVAFFFASLGTSLVWVGVPLMALSILWWRLYARMERRFVYATLGYYIPRPYRYRDSETGWLKHLFKDPASWRDLAYIALTFPISLVSFILYVTLWAVGIGLVTLPFWFMFIGTPFMLFGGVQGPAYVVTSFQDTLIPAFVGFLVLCLAYVSSRWVAKVRGKMAVALLGPSKATLLRA</sequence>
<name>A0ABW3MDK2_9PSEU</name>
<protein>
    <submittedName>
        <fullName evidence="3">Sensor domain-containing protein</fullName>
    </submittedName>
</protein>
<feature type="transmembrane region" description="Helical" evidence="1">
    <location>
        <begin position="21"/>
        <end position="45"/>
    </location>
</feature>
<evidence type="ECO:0000313" key="3">
    <source>
        <dbReference type="EMBL" id="MFD1047065.1"/>
    </source>
</evidence>
<feature type="non-terminal residue" evidence="3">
    <location>
        <position position="215"/>
    </location>
</feature>
<keyword evidence="1" id="KW-0812">Transmembrane</keyword>
<feature type="transmembrane region" description="Helical" evidence="1">
    <location>
        <begin position="144"/>
        <end position="166"/>
    </location>
</feature>
<keyword evidence="1" id="KW-1133">Transmembrane helix</keyword>
<gene>
    <name evidence="3" type="ORF">ACFQ1S_16680</name>
</gene>
<keyword evidence="1" id="KW-0472">Membrane</keyword>
<dbReference type="Pfam" id="PF13796">
    <property type="entry name" value="Sensor"/>
    <property type="match status" value="1"/>
</dbReference>
<evidence type="ECO:0000256" key="1">
    <source>
        <dbReference type="SAM" id="Phobius"/>
    </source>
</evidence>
<feature type="transmembrane region" description="Helical" evidence="1">
    <location>
        <begin position="173"/>
        <end position="194"/>
    </location>
</feature>
<dbReference type="Proteomes" id="UP001597045">
    <property type="component" value="Unassembled WGS sequence"/>
</dbReference>
<comment type="caution">
    <text evidence="3">The sequence shown here is derived from an EMBL/GenBank/DDBJ whole genome shotgun (WGS) entry which is preliminary data.</text>
</comment>
<dbReference type="EMBL" id="JBHTIS010000914">
    <property type="protein sequence ID" value="MFD1047065.1"/>
    <property type="molecule type" value="Genomic_DNA"/>
</dbReference>
<organism evidence="3 4">
    <name type="scientific">Kibdelosporangium lantanae</name>
    <dbReference type="NCBI Taxonomy" id="1497396"/>
    <lineage>
        <taxon>Bacteria</taxon>
        <taxon>Bacillati</taxon>
        <taxon>Actinomycetota</taxon>
        <taxon>Actinomycetes</taxon>
        <taxon>Pseudonocardiales</taxon>
        <taxon>Pseudonocardiaceae</taxon>
        <taxon>Kibdelosporangium</taxon>
    </lineage>
</organism>
<evidence type="ECO:0000259" key="2">
    <source>
        <dbReference type="Pfam" id="PF13796"/>
    </source>
</evidence>
<feature type="domain" description="Putative sensor" evidence="2">
    <location>
        <begin position="24"/>
        <end position="205"/>
    </location>
</feature>
<dbReference type="InterPro" id="IPR025828">
    <property type="entry name" value="Put_sensor_dom"/>
</dbReference>
<evidence type="ECO:0000313" key="4">
    <source>
        <dbReference type="Proteomes" id="UP001597045"/>
    </source>
</evidence>
<reference evidence="4" key="1">
    <citation type="journal article" date="2019" name="Int. J. Syst. Evol. Microbiol.">
        <title>The Global Catalogue of Microorganisms (GCM) 10K type strain sequencing project: providing services to taxonomists for standard genome sequencing and annotation.</title>
        <authorList>
            <consortium name="The Broad Institute Genomics Platform"/>
            <consortium name="The Broad Institute Genome Sequencing Center for Infectious Disease"/>
            <person name="Wu L."/>
            <person name="Ma J."/>
        </authorList>
    </citation>
    <scope>NUCLEOTIDE SEQUENCE [LARGE SCALE GENOMIC DNA]</scope>
    <source>
        <strain evidence="4">JCM 31486</strain>
    </source>
</reference>
<feature type="transmembrane region" description="Helical" evidence="1">
    <location>
        <begin position="112"/>
        <end position="132"/>
    </location>
</feature>
<keyword evidence="4" id="KW-1185">Reference proteome</keyword>